<evidence type="ECO:0000256" key="1">
    <source>
        <dbReference type="SAM" id="Coils"/>
    </source>
</evidence>
<dbReference type="AlphaFoldDB" id="A0A6P1M4Q1"/>
<name>A0A6P1M4Q1_9BACT</name>
<dbReference type="SUPFAM" id="SSF52490">
    <property type="entry name" value="Tubulin nucleotide-binding domain-like"/>
    <property type="match status" value="1"/>
</dbReference>
<keyword evidence="3" id="KW-1185">Reference proteome</keyword>
<dbReference type="RefSeq" id="WP_160627946.1">
    <property type="nucleotide sequence ID" value="NZ_CP047593.1"/>
</dbReference>
<evidence type="ECO:0000313" key="3">
    <source>
        <dbReference type="Proteomes" id="UP000464954"/>
    </source>
</evidence>
<sequence>MSIGIGGAGSKLASLMDAEQATIVNVSQSELDKVEAGSKILAVAHSTRGQFNGAGKDPNVGRAAHASICNKLCELIKGDMVFTSSGGGTGNGISSRLLDSVAEQDEISLNDKTVFGFLLPYVERESSEFVQNTVDFLMGPVSRAIDSGNTGNIMLFSNKLKFEGRIAEHDYNTMIAGSLNNFLSIPHKGDQMELIDGHVDHEDFRVYLSKPYFNHFCQFEYSADKPFGDLLKENVSQLLLPPEQPIEAMFLLEVPSRDEATSFYDILDYFAEDHVTPSYGVVLNPELEKPVLTLSLLYSRKPKELVDDFCQQVERITQKKLKKTINQFVTLEERRLNVEEEVRKIEEEDDSGRSVLEVLGRLQKLR</sequence>
<protein>
    <recommendedName>
        <fullName evidence="4">Tubulin/FtsZ GTPase domain-containing protein</fullName>
    </recommendedName>
</protein>
<organism evidence="2 3">
    <name type="scientific">Tichowtungia aerotolerans</name>
    <dbReference type="NCBI Taxonomy" id="2697043"/>
    <lineage>
        <taxon>Bacteria</taxon>
        <taxon>Pseudomonadati</taxon>
        <taxon>Kiritimatiellota</taxon>
        <taxon>Tichowtungiia</taxon>
        <taxon>Tichowtungiales</taxon>
        <taxon>Tichowtungiaceae</taxon>
        <taxon>Tichowtungia</taxon>
    </lineage>
</organism>
<dbReference type="Gene3D" id="3.40.50.1440">
    <property type="entry name" value="Tubulin/FtsZ, GTPase domain"/>
    <property type="match status" value="1"/>
</dbReference>
<evidence type="ECO:0008006" key="4">
    <source>
        <dbReference type="Google" id="ProtNLM"/>
    </source>
</evidence>
<proteinExistence type="predicted"/>
<feature type="coiled-coil region" evidence="1">
    <location>
        <begin position="321"/>
        <end position="348"/>
    </location>
</feature>
<keyword evidence="1" id="KW-0175">Coiled coil</keyword>
<accession>A0A6P1M4Q1</accession>
<evidence type="ECO:0000313" key="2">
    <source>
        <dbReference type="EMBL" id="QHI69032.1"/>
    </source>
</evidence>
<gene>
    <name evidence="2" type="ORF">GT409_06095</name>
</gene>
<dbReference type="Proteomes" id="UP000464954">
    <property type="component" value="Chromosome"/>
</dbReference>
<dbReference type="KEGG" id="taer:GT409_06095"/>
<dbReference type="EMBL" id="CP047593">
    <property type="protein sequence ID" value="QHI69032.1"/>
    <property type="molecule type" value="Genomic_DNA"/>
</dbReference>
<dbReference type="InterPro" id="IPR036525">
    <property type="entry name" value="Tubulin/FtsZ_GTPase_sf"/>
</dbReference>
<reference evidence="2 3" key="1">
    <citation type="submission" date="2020-01" db="EMBL/GenBank/DDBJ databases">
        <title>Ponticoccus aerotolerans gen. nov., sp. nov., an anaerobic bacterium and proposal of Ponticoccusceae fam. nov., Ponticoccusles ord. nov. and Ponticoccuse classis nov. in the phylum Kiritimatiellaeota.</title>
        <authorList>
            <person name="Zhou L.Y."/>
            <person name="Du Z.J."/>
        </authorList>
    </citation>
    <scope>NUCLEOTIDE SEQUENCE [LARGE SCALE GENOMIC DNA]</scope>
    <source>
        <strain evidence="2 3">S-5007</strain>
    </source>
</reference>